<dbReference type="Pfam" id="PF09004">
    <property type="entry name" value="ALKBH8_N"/>
    <property type="match status" value="1"/>
</dbReference>
<dbReference type="PANTHER" id="PTHR47510">
    <property type="entry name" value="REVERSE TRANSCRIPTASE DOMAIN-CONTAINING PROTEIN"/>
    <property type="match status" value="1"/>
</dbReference>
<dbReference type="GO" id="GO:0008168">
    <property type="term" value="F:methyltransferase activity"/>
    <property type="evidence" value="ECO:0007669"/>
    <property type="project" value="InterPro"/>
</dbReference>
<dbReference type="EMBL" id="JAOPHQ010000305">
    <property type="protein sequence ID" value="KAK0155085.1"/>
    <property type="molecule type" value="Genomic_DNA"/>
</dbReference>
<dbReference type="InterPro" id="IPR043502">
    <property type="entry name" value="DNA/RNA_pol_sf"/>
</dbReference>
<feature type="region of interest" description="Disordered" evidence="1">
    <location>
        <begin position="272"/>
        <end position="294"/>
    </location>
</feature>
<name>A0AA47NBC2_MERPO</name>
<feature type="domain" description="Alkylated DNA repair protein AlkB homologue 8 N-terminal" evidence="2">
    <location>
        <begin position="498"/>
        <end position="523"/>
    </location>
</feature>
<comment type="caution">
    <text evidence="3">The sequence shown here is derived from an EMBL/GenBank/DDBJ whole genome shotgun (WGS) entry which is preliminary data.</text>
</comment>
<keyword evidence="4" id="KW-1185">Reference proteome</keyword>
<evidence type="ECO:0000256" key="1">
    <source>
        <dbReference type="SAM" id="MobiDB-lite"/>
    </source>
</evidence>
<feature type="compositionally biased region" description="Polar residues" evidence="1">
    <location>
        <begin position="566"/>
        <end position="575"/>
    </location>
</feature>
<evidence type="ECO:0000259" key="2">
    <source>
        <dbReference type="Pfam" id="PF09004"/>
    </source>
</evidence>
<evidence type="ECO:0000313" key="4">
    <source>
        <dbReference type="Proteomes" id="UP001174136"/>
    </source>
</evidence>
<feature type="region of interest" description="Disordered" evidence="1">
    <location>
        <begin position="550"/>
        <end position="575"/>
    </location>
</feature>
<sequence>MDELQSQIAYNHFVRDESWLRLHIPDATVELAGRTIHRHDRTEASGKSIGGGLCVYVLENWCSDSRVIDTYCSPDLEAMSVQCRPFYLPRELTAAFVTAVYIPPGANVSMALGQLQLMVAKQQRAHPDGGTLIKQTSRLFSPNSTSTRGKNIQAYTPLRRQTKPATPTIKAWPGNALAQLQDCFACTEWSIFEDQDLDKHKSVLFYIRCCVEHVTEERRIREALDDKRSPDPDQSSKLGLQDGDRDLYSTARADLRRGLKLAKDSYKRKIEGHLTDNNYKGQPPPTSSSSNSSSLAKELNSFFARFETTPTHLQSLPPPGSSTPPLSLQEHECLERSVSQHIRDCLPPSLPPSLDPDQFAYRANQSTEDAIAVTLHTALSYLENKKSYLSDEKQSVRLGPHHSSTITLSTTSPQGCVLSPLLYALYTHDCSPAHPTNRIIKYVDDTTVVGLICNSDKTAYRAEEDQTGPHPLLINREQVETVNTFRFLGTHISADHSWTHNIGVLVKKAQQRLHFLRVLRKGHEVAAGLLSLLGGERTDVLSGRLVHRLHSQGQEGSAEGHKQTLPKRSSSAYPV</sequence>
<evidence type="ECO:0000313" key="3">
    <source>
        <dbReference type="EMBL" id="KAK0155085.1"/>
    </source>
</evidence>
<feature type="compositionally biased region" description="Basic and acidic residues" evidence="1">
    <location>
        <begin position="222"/>
        <end position="231"/>
    </location>
</feature>
<feature type="region of interest" description="Disordered" evidence="1">
    <location>
        <begin position="310"/>
        <end position="330"/>
    </location>
</feature>
<organism evidence="3 4">
    <name type="scientific">Merluccius polli</name>
    <name type="common">Benguela hake</name>
    <name type="synonym">Merluccius cadenati</name>
    <dbReference type="NCBI Taxonomy" id="89951"/>
    <lineage>
        <taxon>Eukaryota</taxon>
        <taxon>Metazoa</taxon>
        <taxon>Chordata</taxon>
        <taxon>Craniata</taxon>
        <taxon>Vertebrata</taxon>
        <taxon>Euteleostomi</taxon>
        <taxon>Actinopterygii</taxon>
        <taxon>Neopterygii</taxon>
        <taxon>Teleostei</taxon>
        <taxon>Neoteleostei</taxon>
        <taxon>Acanthomorphata</taxon>
        <taxon>Zeiogadaria</taxon>
        <taxon>Gadariae</taxon>
        <taxon>Gadiformes</taxon>
        <taxon>Gadoidei</taxon>
        <taxon>Merlucciidae</taxon>
        <taxon>Merluccius</taxon>
    </lineage>
</organism>
<proteinExistence type="predicted"/>
<reference evidence="3" key="1">
    <citation type="journal article" date="2023" name="Front. Mar. Sci.">
        <title>A new Merluccius polli reference genome to investigate the effects of global change in West African waters.</title>
        <authorList>
            <person name="Mateo J.L."/>
            <person name="Blanco-Fernandez C."/>
            <person name="Garcia-Vazquez E."/>
            <person name="Machado-Schiaffino G."/>
        </authorList>
    </citation>
    <scope>NUCLEOTIDE SEQUENCE</scope>
    <source>
        <strain evidence="3">C29</strain>
        <tissue evidence="3">Fin</tissue>
    </source>
</reference>
<dbReference type="PANTHER" id="PTHR47510:SF3">
    <property type="entry name" value="ENDO_EXONUCLEASE_PHOSPHATASE DOMAIN-CONTAINING PROTEIN"/>
    <property type="match status" value="1"/>
</dbReference>
<accession>A0AA47NBC2</accession>
<dbReference type="GO" id="GO:0016706">
    <property type="term" value="F:2-oxoglutarate-dependent dioxygenase activity"/>
    <property type="evidence" value="ECO:0007669"/>
    <property type="project" value="InterPro"/>
</dbReference>
<dbReference type="AlphaFoldDB" id="A0AA47NBC2"/>
<protein>
    <recommendedName>
        <fullName evidence="2">Alkylated DNA repair protein AlkB homologue 8 N-terminal domain-containing protein</fullName>
    </recommendedName>
</protein>
<feature type="region of interest" description="Disordered" evidence="1">
    <location>
        <begin position="222"/>
        <end position="244"/>
    </location>
</feature>
<dbReference type="Proteomes" id="UP001174136">
    <property type="component" value="Unassembled WGS sequence"/>
</dbReference>
<gene>
    <name evidence="3" type="ORF">N1851_002601</name>
</gene>
<dbReference type="SUPFAM" id="SSF56672">
    <property type="entry name" value="DNA/RNA polymerases"/>
    <property type="match status" value="1"/>
</dbReference>
<dbReference type="InterPro" id="IPR015095">
    <property type="entry name" value="AlkB_hom8_N"/>
</dbReference>